<dbReference type="Proteomes" id="UP000244309">
    <property type="component" value="Unassembled WGS sequence"/>
</dbReference>
<feature type="signal peptide" evidence="2">
    <location>
        <begin position="1"/>
        <end position="17"/>
    </location>
</feature>
<sequence length="214" mass="20666">MQKFAFIPLVAAALAASDVPNPLGDTTSYTGTLASSYYAALDAFYGQPSVAAAVEAARTLASDDTSGYNAWVTSFYGQYGGDFQSIASEYADVFTQNDMESGSVSIGSVADSDVSDFLNSVTASGDASSVASGVAAANSRNSTRSGGAGSGSKSGSGSDSKSGSGSKSGSDSKSGSASASGTSGSSSSTDNGGARSGSFMAAGGVAGAVALALL</sequence>
<dbReference type="RefSeq" id="XP_025339750.1">
    <property type="nucleotide sequence ID" value="XM_025484819.1"/>
</dbReference>
<evidence type="ECO:0000256" key="2">
    <source>
        <dbReference type="SAM" id="SignalP"/>
    </source>
</evidence>
<accession>A0A2V1AL74</accession>
<feature type="region of interest" description="Disordered" evidence="1">
    <location>
        <begin position="136"/>
        <end position="199"/>
    </location>
</feature>
<feature type="compositionally biased region" description="Low complexity" evidence="1">
    <location>
        <begin position="136"/>
        <end position="145"/>
    </location>
</feature>
<proteinExistence type="predicted"/>
<dbReference type="EMBL" id="PKFO01000001">
    <property type="protein sequence ID" value="PVH18810.1"/>
    <property type="molecule type" value="Genomic_DNA"/>
</dbReference>
<organism evidence="3 4">
    <name type="scientific">Candidozyma haemuli</name>
    <dbReference type="NCBI Taxonomy" id="45357"/>
    <lineage>
        <taxon>Eukaryota</taxon>
        <taxon>Fungi</taxon>
        <taxon>Dikarya</taxon>
        <taxon>Ascomycota</taxon>
        <taxon>Saccharomycotina</taxon>
        <taxon>Pichiomycetes</taxon>
        <taxon>Metschnikowiaceae</taxon>
        <taxon>Candidozyma</taxon>
    </lineage>
</organism>
<name>A0A2V1AL74_9ASCO</name>
<evidence type="ECO:0000256" key="1">
    <source>
        <dbReference type="SAM" id="MobiDB-lite"/>
    </source>
</evidence>
<dbReference type="GeneID" id="37006430"/>
<keyword evidence="4" id="KW-1185">Reference proteome</keyword>
<feature type="compositionally biased region" description="Low complexity" evidence="1">
    <location>
        <begin position="155"/>
        <end position="193"/>
    </location>
</feature>
<dbReference type="AlphaFoldDB" id="A0A2V1AL74"/>
<dbReference type="VEuPathDB" id="FungiDB:CXQ85_001099"/>
<dbReference type="OrthoDB" id="4095404at2759"/>
<feature type="chain" id="PRO_5015908156" evidence="2">
    <location>
        <begin position="18"/>
        <end position="214"/>
    </location>
</feature>
<gene>
    <name evidence="3" type="ORF">CXQ85_001099</name>
</gene>
<keyword evidence="2" id="KW-0732">Signal</keyword>
<protein>
    <submittedName>
        <fullName evidence="3">Uncharacterized protein</fullName>
    </submittedName>
</protein>
<reference evidence="3 4" key="1">
    <citation type="submission" date="2017-12" db="EMBL/GenBank/DDBJ databases">
        <title>Genome Sequence of a Multidrug-Resistant Candida haemulonii Isolate from a Patient with Chronic Leg Ulcers in Israel.</title>
        <authorList>
            <person name="Chow N.A."/>
            <person name="Gade L."/>
            <person name="Batra D."/>
            <person name="Rowe L.A."/>
            <person name="Ben-Ami R."/>
            <person name="Loparev V.N."/>
            <person name="Litvintseva A.P."/>
        </authorList>
    </citation>
    <scope>NUCLEOTIDE SEQUENCE [LARGE SCALE GENOMIC DNA]</scope>
    <source>
        <strain evidence="3 4">B11899</strain>
    </source>
</reference>
<evidence type="ECO:0000313" key="4">
    <source>
        <dbReference type="Proteomes" id="UP000244309"/>
    </source>
</evidence>
<comment type="caution">
    <text evidence="3">The sequence shown here is derived from an EMBL/GenBank/DDBJ whole genome shotgun (WGS) entry which is preliminary data.</text>
</comment>
<evidence type="ECO:0000313" key="3">
    <source>
        <dbReference type="EMBL" id="PVH18810.1"/>
    </source>
</evidence>